<protein>
    <recommendedName>
        <fullName evidence="2">Protein-glutamine gamma-glutamyltransferase-like C-terminal domain-containing protein</fullName>
    </recommendedName>
</protein>
<organism evidence="3 4">
    <name type="scientific">Kroppenstedtia guangzhouensis</name>
    <dbReference type="NCBI Taxonomy" id="1274356"/>
    <lineage>
        <taxon>Bacteria</taxon>
        <taxon>Bacillati</taxon>
        <taxon>Bacillota</taxon>
        <taxon>Bacilli</taxon>
        <taxon>Bacillales</taxon>
        <taxon>Thermoactinomycetaceae</taxon>
        <taxon>Kroppenstedtia</taxon>
    </lineage>
</organism>
<keyword evidence="1" id="KW-0812">Transmembrane</keyword>
<keyword evidence="1" id="KW-0472">Membrane</keyword>
<name>A0ABQ1G344_9BACL</name>
<feature type="domain" description="Protein-glutamine gamma-glutamyltransferase-like C-terminal" evidence="2">
    <location>
        <begin position="128"/>
        <end position="196"/>
    </location>
</feature>
<evidence type="ECO:0000313" key="4">
    <source>
        <dbReference type="Proteomes" id="UP000617979"/>
    </source>
</evidence>
<evidence type="ECO:0000313" key="3">
    <source>
        <dbReference type="EMBL" id="GGA35001.1"/>
    </source>
</evidence>
<accession>A0ABQ1G344</accession>
<keyword evidence="1" id="KW-1133">Transmembrane helix</keyword>
<keyword evidence="4" id="KW-1185">Reference proteome</keyword>
<dbReference type="RefSeq" id="WP_188429448.1">
    <property type="nucleotide sequence ID" value="NZ_BMEX01000001.1"/>
</dbReference>
<reference evidence="4" key="1">
    <citation type="journal article" date="2019" name="Int. J. Syst. Evol. Microbiol.">
        <title>The Global Catalogue of Microorganisms (GCM) 10K type strain sequencing project: providing services to taxonomists for standard genome sequencing and annotation.</title>
        <authorList>
            <consortium name="The Broad Institute Genomics Platform"/>
            <consortium name="The Broad Institute Genome Sequencing Center for Infectious Disease"/>
            <person name="Wu L."/>
            <person name="Ma J."/>
        </authorList>
    </citation>
    <scope>NUCLEOTIDE SEQUENCE [LARGE SCALE GENOMIC DNA]</scope>
    <source>
        <strain evidence="4">CGMCC 1.12404</strain>
    </source>
</reference>
<dbReference type="InterPro" id="IPR025403">
    <property type="entry name" value="TgpA-like_C"/>
</dbReference>
<gene>
    <name evidence="3" type="ORF">GCM10007416_04920</name>
</gene>
<dbReference type="EMBL" id="BMEX01000001">
    <property type="protein sequence ID" value="GGA35001.1"/>
    <property type="molecule type" value="Genomic_DNA"/>
</dbReference>
<comment type="caution">
    <text evidence="3">The sequence shown here is derived from an EMBL/GenBank/DDBJ whole genome shotgun (WGS) entry which is preliminary data.</text>
</comment>
<sequence>MSSEYREVQRQLAEILKEEKSARGGWLVDLQNRLYTWFDTWDRMFRDWLDDLLGIPIPVGWGWLLPVLIILILLFTIFRLRRGVYYTPHVEGDEGSASMPSGEEVHHWWAEGELRAEQGDYREGIRYLFQAVLAALEERKVLTRGDHKTNREYRQEVEQNGSGLLSLFSALILRFDLVRYGQLQAGEGDYREFRQLSAPLVKRGSRE</sequence>
<dbReference type="Proteomes" id="UP000617979">
    <property type="component" value="Unassembled WGS sequence"/>
</dbReference>
<evidence type="ECO:0000256" key="1">
    <source>
        <dbReference type="SAM" id="Phobius"/>
    </source>
</evidence>
<evidence type="ECO:0000259" key="2">
    <source>
        <dbReference type="Pfam" id="PF13559"/>
    </source>
</evidence>
<proteinExistence type="predicted"/>
<dbReference type="Pfam" id="PF13559">
    <property type="entry name" value="DUF4129"/>
    <property type="match status" value="1"/>
</dbReference>
<feature type="transmembrane region" description="Helical" evidence="1">
    <location>
        <begin position="53"/>
        <end position="78"/>
    </location>
</feature>